<protein>
    <submittedName>
        <fullName evidence="1">Uncharacterized protein</fullName>
    </submittedName>
</protein>
<dbReference type="RefSeq" id="WP_193538038.1">
    <property type="nucleotide sequence ID" value="NZ_JADCLJ010000022.1"/>
</dbReference>
<dbReference type="InterPro" id="IPR026838">
    <property type="entry name" value="YheC/D"/>
</dbReference>
<evidence type="ECO:0000313" key="1">
    <source>
        <dbReference type="EMBL" id="MBE4909425.1"/>
    </source>
</evidence>
<evidence type="ECO:0000313" key="2">
    <source>
        <dbReference type="Proteomes" id="UP001516662"/>
    </source>
</evidence>
<comment type="caution">
    <text evidence="1">The sequence shown here is derived from an EMBL/GenBank/DDBJ whole genome shotgun (WGS) entry which is preliminary data.</text>
</comment>
<dbReference type="Proteomes" id="UP001516662">
    <property type="component" value="Unassembled WGS sequence"/>
</dbReference>
<accession>A0ABR9QLQ2</accession>
<sequence length="422" mass="49710">MTSEYFKKIEALYEKNHRLNEFLELELEELKKLLTLDSFNQNDIEHFKNIQHSIEHIKNNLLQSDRKNSFSTIKKPISYGMLYPIKKERLFLQLITELQEISLHYEMDIVLFPIEGINLETQSVEGTIISGLKVEKVITNIPKFIYNMTFHSQSSSVKKMRKLRRLENVMVINPINRFNQSILFDMFSSLLSKDQYLLHYDVFSPKTLMEFLNFYKGCLLLPEKGSAKDKVFWVNQQPEKENHYLLSSTDRSTECSEDELFGQIKKRIKSKKYMVIKPISPIKWMDTPLEIRVYVQKNGDGKWSVTDMVGKSEILAKESNVKHIAEKLEWTLQEVSIQKPDNVLQDLTNLSVECCSLMDYYIPNLGTATLDFLVDQDCKPYLLYVKGWETRSYLYTASMIDWKAYLSNAFHYMYYLNNNIED</sequence>
<dbReference type="EMBL" id="JADCLJ010000022">
    <property type="protein sequence ID" value="MBE4909425.1"/>
    <property type="molecule type" value="Genomic_DNA"/>
</dbReference>
<reference evidence="1 2" key="1">
    <citation type="submission" date="2020-10" db="EMBL/GenBank/DDBJ databases">
        <title>Bacillus sp. HD4P25, an endophyte from a halophyte.</title>
        <authorList>
            <person name="Sun J.-Q."/>
        </authorList>
    </citation>
    <scope>NUCLEOTIDE SEQUENCE [LARGE SCALE GENOMIC DNA]</scope>
    <source>
        <strain evidence="1 2">YIM 93174</strain>
    </source>
</reference>
<organism evidence="1 2">
    <name type="scientific">Litchfieldia luteola</name>
    <dbReference type="NCBI Taxonomy" id="682179"/>
    <lineage>
        <taxon>Bacteria</taxon>
        <taxon>Bacillati</taxon>
        <taxon>Bacillota</taxon>
        <taxon>Bacilli</taxon>
        <taxon>Bacillales</taxon>
        <taxon>Bacillaceae</taxon>
        <taxon>Litchfieldia</taxon>
    </lineage>
</organism>
<proteinExistence type="predicted"/>
<dbReference type="Pfam" id="PF14398">
    <property type="entry name" value="ATPgrasp_YheCD"/>
    <property type="match status" value="1"/>
</dbReference>
<gene>
    <name evidence="1" type="ORF">IMZ08_15340</name>
</gene>
<name>A0ABR9QLQ2_9BACI</name>
<keyword evidence="2" id="KW-1185">Reference proteome</keyword>